<proteinExistence type="predicted"/>
<reference evidence="2" key="1">
    <citation type="submission" date="2020-05" db="EMBL/GenBank/DDBJ databases">
        <authorList>
            <person name="Chiriac C."/>
            <person name="Salcher M."/>
            <person name="Ghai R."/>
            <person name="Kavagutti S V."/>
        </authorList>
    </citation>
    <scope>NUCLEOTIDE SEQUENCE</scope>
</reference>
<dbReference type="InterPro" id="IPR036812">
    <property type="entry name" value="NAD(P)_OxRdtase_dom_sf"/>
</dbReference>
<protein>
    <submittedName>
        <fullName evidence="2">Unannotated protein</fullName>
    </submittedName>
</protein>
<feature type="domain" description="NADP-dependent oxidoreductase" evidence="1">
    <location>
        <begin position="35"/>
        <end position="322"/>
    </location>
</feature>
<dbReference type="Pfam" id="PF00248">
    <property type="entry name" value="Aldo_ket_red"/>
    <property type="match status" value="1"/>
</dbReference>
<dbReference type="Gene3D" id="3.20.20.100">
    <property type="entry name" value="NADP-dependent oxidoreductase domain"/>
    <property type="match status" value="1"/>
</dbReference>
<dbReference type="InterPro" id="IPR023210">
    <property type="entry name" value="NADP_OxRdtase_dom"/>
</dbReference>
<sequence length="336" mass="35828">MILHSVEDQITASSGTKVAYMELRRLGSTGLHLSRIGLGTMTWGRDTDEHEAADQLREFVDAGGNFVDTAALYGSGDSERVIGGLLGALVKREDIVLASKCGLSYVNGVRAVDTSKRTILRELDQSLQRLGTDHLDIWQLHAWDDITPLDESLAALDVAVISGRVRYAGISNYTGWQTARAFSIQDKAALKATIASTQNEYSLLSRNVEREILPCAQALGMGFLAWSPLGRGVLTGKYRSGLPIDSRGASPHFAGFVEPYLDQRSRSIVDAVAAASDGLGIAPLEVALAWVRDAPGVTSAIVGARTAAQLRGVLLAEGVTLPAVVRDALNDVSTPS</sequence>
<accession>A0A6J7S547</accession>
<dbReference type="SUPFAM" id="SSF51430">
    <property type="entry name" value="NAD(P)-linked oxidoreductase"/>
    <property type="match status" value="1"/>
</dbReference>
<dbReference type="GO" id="GO:0005829">
    <property type="term" value="C:cytosol"/>
    <property type="evidence" value="ECO:0007669"/>
    <property type="project" value="TreeGrafter"/>
</dbReference>
<dbReference type="InterPro" id="IPR050523">
    <property type="entry name" value="AKR_Detox_Biosynth"/>
</dbReference>
<dbReference type="PANTHER" id="PTHR43364">
    <property type="entry name" value="NADH-SPECIFIC METHYLGLYOXAL REDUCTASE-RELATED"/>
    <property type="match status" value="1"/>
</dbReference>
<gene>
    <name evidence="2" type="ORF">UFOPK4234_00403</name>
</gene>
<dbReference type="PANTHER" id="PTHR43364:SF18">
    <property type="entry name" value="OXIDOREDUCTASE"/>
    <property type="match status" value="1"/>
</dbReference>
<evidence type="ECO:0000313" key="2">
    <source>
        <dbReference type="EMBL" id="CAB5036141.1"/>
    </source>
</evidence>
<dbReference type="EMBL" id="CAFBQA010000012">
    <property type="protein sequence ID" value="CAB5036141.1"/>
    <property type="molecule type" value="Genomic_DNA"/>
</dbReference>
<evidence type="ECO:0000259" key="1">
    <source>
        <dbReference type="Pfam" id="PF00248"/>
    </source>
</evidence>
<organism evidence="2">
    <name type="scientific">freshwater metagenome</name>
    <dbReference type="NCBI Taxonomy" id="449393"/>
    <lineage>
        <taxon>unclassified sequences</taxon>
        <taxon>metagenomes</taxon>
        <taxon>ecological metagenomes</taxon>
    </lineage>
</organism>
<name>A0A6J7S547_9ZZZZ</name>
<dbReference type="AlphaFoldDB" id="A0A6J7S547"/>